<gene>
    <name evidence="2" type="ORF">AVEN_114867_1</name>
</gene>
<proteinExistence type="predicted"/>
<organism evidence="2 3">
    <name type="scientific">Araneus ventricosus</name>
    <name type="common">Orbweaver spider</name>
    <name type="synonym">Epeira ventricosa</name>
    <dbReference type="NCBI Taxonomy" id="182803"/>
    <lineage>
        <taxon>Eukaryota</taxon>
        <taxon>Metazoa</taxon>
        <taxon>Ecdysozoa</taxon>
        <taxon>Arthropoda</taxon>
        <taxon>Chelicerata</taxon>
        <taxon>Arachnida</taxon>
        <taxon>Araneae</taxon>
        <taxon>Araneomorphae</taxon>
        <taxon>Entelegynae</taxon>
        <taxon>Araneoidea</taxon>
        <taxon>Araneidae</taxon>
        <taxon>Araneus</taxon>
    </lineage>
</organism>
<comment type="caution">
    <text evidence="2">The sequence shown here is derived from an EMBL/GenBank/DDBJ whole genome shotgun (WGS) entry which is preliminary data.</text>
</comment>
<feature type="region of interest" description="Disordered" evidence="1">
    <location>
        <begin position="34"/>
        <end position="82"/>
    </location>
</feature>
<accession>A0A4Y2DC44</accession>
<evidence type="ECO:0000256" key="1">
    <source>
        <dbReference type="SAM" id="MobiDB-lite"/>
    </source>
</evidence>
<dbReference type="EMBL" id="BGPR01089025">
    <property type="protein sequence ID" value="GBM13656.1"/>
    <property type="molecule type" value="Genomic_DNA"/>
</dbReference>
<dbReference type="AlphaFoldDB" id="A0A4Y2DC44"/>
<reference evidence="2 3" key="1">
    <citation type="journal article" date="2019" name="Sci. Rep.">
        <title>Orb-weaving spider Araneus ventricosus genome elucidates the spidroin gene catalogue.</title>
        <authorList>
            <person name="Kono N."/>
            <person name="Nakamura H."/>
            <person name="Ohtoshi R."/>
            <person name="Moran D.A.P."/>
            <person name="Shinohara A."/>
            <person name="Yoshida Y."/>
            <person name="Fujiwara M."/>
            <person name="Mori M."/>
            <person name="Tomita M."/>
            <person name="Arakawa K."/>
        </authorList>
    </citation>
    <scope>NUCLEOTIDE SEQUENCE [LARGE SCALE GENOMIC DNA]</scope>
</reference>
<evidence type="ECO:0000313" key="3">
    <source>
        <dbReference type="Proteomes" id="UP000499080"/>
    </source>
</evidence>
<keyword evidence="3" id="KW-1185">Reference proteome</keyword>
<protein>
    <submittedName>
        <fullName evidence="2">Uncharacterized protein</fullName>
    </submittedName>
</protein>
<sequence>MEVRNVERTRTGCDIFMGFDMKLAKREEKALLRAREQENTRTKAHRCSEIADNRMESSAESSDIHDISDQPGPSSAYYPEFS</sequence>
<evidence type="ECO:0000313" key="2">
    <source>
        <dbReference type="EMBL" id="GBM13656.1"/>
    </source>
</evidence>
<feature type="compositionally biased region" description="Basic and acidic residues" evidence="1">
    <location>
        <begin position="34"/>
        <end position="68"/>
    </location>
</feature>
<name>A0A4Y2DC44_ARAVE</name>
<dbReference type="Proteomes" id="UP000499080">
    <property type="component" value="Unassembled WGS sequence"/>
</dbReference>